<proteinExistence type="predicted"/>
<sequence>MDLIKRLNVLKPSSIRAYYLSNKFILKGLSTSIEYRLDNGIHRSGNLFRSTLHHLCSTLHH</sequence>
<accession>A0AAU8KV86</accession>
<protein>
    <submittedName>
        <fullName evidence="1">Uncharacterized protein</fullName>
    </submittedName>
</protein>
<organism evidence="1">
    <name type="scientific">Acinetobacter phage vB_Ab_164_KEN_01</name>
    <dbReference type="NCBI Taxonomy" id="3143015"/>
    <lineage>
        <taxon>Viruses</taxon>
    </lineage>
</organism>
<name>A0AAU8KV86_9VIRU</name>
<reference evidence="1" key="1">
    <citation type="submission" date="2024-05" db="EMBL/GenBank/DDBJ databases">
        <title>Complete Genome Sequences of 14 Acinetobacter baumannii phages isolated in Kenya.</title>
        <authorList>
            <person name="Mwai F."/>
            <person name="Kigen C."/>
            <person name="Makobe C."/>
            <person name="Georges M."/>
            <person name="Mutai I."/>
            <person name="Odoyo E."/>
            <person name="Gachoya M."/>
            <person name="Musila L."/>
        </authorList>
    </citation>
    <scope>NUCLEOTIDE SEQUENCE</scope>
</reference>
<dbReference type="EMBL" id="PP841132">
    <property type="protein sequence ID" value="XCN27405.1"/>
    <property type="molecule type" value="Genomic_DNA"/>
</dbReference>
<evidence type="ECO:0000313" key="1">
    <source>
        <dbReference type="EMBL" id="XCN27405.1"/>
    </source>
</evidence>
<gene>
    <name evidence="1" type="ORF">RWKQUPEQ_CDS0051</name>
</gene>